<evidence type="ECO:0000313" key="1">
    <source>
        <dbReference type="EMBL" id="CAI0377914.1"/>
    </source>
</evidence>
<comment type="caution">
    <text evidence="1">The sequence shown here is derived from an EMBL/GenBank/DDBJ whole genome shotgun (WGS) entry which is preliminary data.</text>
</comment>
<accession>A0AAV0GYZ6</accession>
<gene>
    <name evidence="1" type="ORF">LITE_LOCUS1666</name>
</gene>
<keyword evidence="2" id="KW-1185">Reference proteome</keyword>
<organism evidence="1 2">
    <name type="scientific">Linum tenue</name>
    <dbReference type="NCBI Taxonomy" id="586396"/>
    <lineage>
        <taxon>Eukaryota</taxon>
        <taxon>Viridiplantae</taxon>
        <taxon>Streptophyta</taxon>
        <taxon>Embryophyta</taxon>
        <taxon>Tracheophyta</taxon>
        <taxon>Spermatophyta</taxon>
        <taxon>Magnoliopsida</taxon>
        <taxon>eudicotyledons</taxon>
        <taxon>Gunneridae</taxon>
        <taxon>Pentapetalae</taxon>
        <taxon>rosids</taxon>
        <taxon>fabids</taxon>
        <taxon>Malpighiales</taxon>
        <taxon>Linaceae</taxon>
        <taxon>Linum</taxon>
    </lineage>
</organism>
<evidence type="ECO:0000313" key="2">
    <source>
        <dbReference type="Proteomes" id="UP001154282"/>
    </source>
</evidence>
<name>A0AAV0GYZ6_9ROSI</name>
<sequence length="70" mass="8392">MEIGVIYKLMAPVSKFYWSDVIEELKQPINAKLESEFDISMTNEVMRLAVDYSLSRRFINFKHHCHKHYL</sequence>
<proteinExistence type="predicted"/>
<dbReference type="AlphaFoldDB" id="A0AAV0GYZ6"/>
<reference evidence="1" key="1">
    <citation type="submission" date="2022-08" db="EMBL/GenBank/DDBJ databases">
        <authorList>
            <person name="Gutierrez-Valencia J."/>
        </authorList>
    </citation>
    <scope>NUCLEOTIDE SEQUENCE</scope>
</reference>
<feature type="non-terminal residue" evidence="1">
    <location>
        <position position="70"/>
    </location>
</feature>
<protein>
    <submittedName>
        <fullName evidence="1">Uncharacterized protein</fullName>
    </submittedName>
</protein>
<dbReference type="EMBL" id="CAMGYJ010000002">
    <property type="protein sequence ID" value="CAI0377914.1"/>
    <property type="molecule type" value="Genomic_DNA"/>
</dbReference>
<dbReference type="Proteomes" id="UP001154282">
    <property type="component" value="Unassembled WGS sequence"/>
</dbReference>